<dbReference type="PANTHER" id="PTHR13847:SF289">
    <property type="entry name" value="GLYCINE OXIDASE"/>
    <property type="match status" value="1"/>
</dbReference>
<reference evidence="3 4" key="1">
    <citation type="submission" date="2021-04" db="EMBL/GenBank/DDBJ databases">
        <authorList>
            <person name="Pira H."/>
            <person name="Risdian C."/>
            <person name="Wink J."/>
        </authorList>
    </citation>
    <scope>NUCLEOTIDE SEQUENCE [LARGE SCALE GENOMIC DNA]</scope>
    <source>
        <strain evidence="3 4">WH53</strain>
    </source>
</reference>
<proteinExistence type="predicted"/>
<evidence type="ECO:0000256" key="1">
    <source>
        <dbReference type="ARBA" id="ARBA00023002"/>
    </source>
</evidence>
<dbReference type="PANTHER" id="PTHR13847">
    <property type="entry name" value="SARCOSINE DEHYDROGENASE-RELATED"/>
    <property type="match status" value="1"/>
</dbReference>
<accession>A0ABS5ZGT9</accession>
<dbReference type="EMBL" id="JAGSOY010000039">
    <property type="protein sequence ID" value="MBU2712470.1"/>
    <property type="molecule type" value="Genomic_DNA"/>
</dbReference>
<comment type="caution">
    <text evidence="3">The sequence shown here is derived from an EMBL/GenBank/DDBJ whole genome shotgun (WGS) entry which is preliminary data.</text>
</comment>
<name>A0ABS5ZGT9_9GAMM</name>
<dbReference type="Proteomes" id="UP000690515">
    <property type="component" value="Unassembled WGS sequence"/>
</dbReference>
<dbReference type="SUPFAM" id="SSF51905">
    <property type="entry name" value="FAD/NAD(P)-binding domain"/>
    <property type="match status" value="1"/>
</dbReference>
<feature type="domain" description="FAD dependent oxidoreductase" evidence="2">
    <location>
        <begin position="9"/>
        <end position="403"/>
    </location>
</feature>
<dbReference type="Gene3D" id="3.50.50.60">
    <property type="entry name" value="FAD/NAD(P)-binding domain"/>
    <property type="match status" value="2"/>
</dbReference>
<gene>
    <name evidence="3" type="ORF">KCG35_15490</name>
</gene>
<dbReference type="SUPFAM" id="SSF54373">
    <property type="entry name" value="FAD-linked reductases, C-terminal domain"/>
    <property type="match status" value="1"/>
</dbReference>
<organism evidence="3 4">
    <name type="scientific">Zooshikella harenae</name>
    <dbReference type="NCBI Taxonomy" id="2827238"/>
    <lineage>
        <taxon>Bacteria</taxon>
        <taxon>Pseudomonadati</taxon>
        <taxon>Pseudomonadota</taxon>
        <taxon>Gammaproteobacteria</taxon>
        <taxon>Oceanospirillales</taxon>
        <taxon>Zooshikellaceae</taxon>
        <taxon>Zooshikella</taxon>
    </lineage>
</organism>
<dbReference type="InterPro" id="IPR036188">
    <property type="entry name" value="FAD/NAD-bd_sf"/>
</dbReference>
<dbReference type="InterPro" id="IPR006076">
    <property type="entry name" value="FAD-dep_OxRdtase"/>
</dbReference>
<evidence type="ECO:0000313" key="4">
    <source>
        <dbReference type="Proteomes" id="UP000690515"/>
    </source>
</evidence>
<dbReference type="Pfam" id="PF01266">
    <property type="entry name" value="DAO"/>
    <property type="match status" value="1"/>
</dbReference>
<evidence type="ECO:0000259" key="2">
    <source>
        <dbReference type="Pfam" id="PF01266"/>
    </source>
</evidence>
<keyword evidence="4" id="KW-1185">Reference proteome</keyword>
<sequence length="422" mass="47257">MINMPVEGDIAVVGAGIIGICCAIFLQEQGFKVVLVDREPPAMGASKGNAGHFATEQVLPLASPQLAWQLPSMLLNPFGPVAIQWRYFFKVMPWWLRFLRQMSRQQYQQNSKGIAALNNNALLAYRDLLSRTGLKTLIRCQGSMLVFETQRAYFSYLNQLEAMQAQGVQYELMSGAHVLKSEPALNTNIKAGIFFPDTWHTVNPWQFATQLFNYFRREGGVFKQAEVLELTRKHNGKHQGIKVKTTAGKSWWVPRVVIATGAWSKPWVYQLTGKKVPLDTERGYHLNLQGYQNIISMPVTSGERKFIMTPMNEGLRLAGTVEFAGLSLPPNMRRAKMLLPHAQALLPGLPEQKIGASQCWMGCRPSLPDSLPVIDEDKGVYFAFGHQHLGLTQAAITALLVSHLVTGKRSDIDLTPYQLSRF</sequence>
<dbReference type="Gene3D" id="3.30.9.10">
    <property type="entry name" value="D-Amino Acid Oxidase, subunit A, domain 2"/>
    <property type="match status" value="1"/>
</dbReference>
<evidence type="ECO:0000313" key="3">
    <source>
        <dbReference type="EMBL" id="MBU2712470.1"/>
    </source>
</evidence>
<protein>
    <submittedName>
        <fullName evidence="3">FAD-binding oxidoreductase</fullName>
    </submittedName>
</protein>
<keyword evidence="1" id="KW-0560">Oxidoreductase</keyword>